<evidence type="ECO:0000313" key="5">
    <source>
        <dbReference type="EMBL" id="PIK41359.1"/>
    </source>
</evidence>
<gene>
    <name evidence="5" type="ORF">BSL78_21791</name>
</gene>
<sequence length="356" mass="39375">MSESCLYYRSGETHEGFTNLGYAPDFEPSDPDVSPEMLAEVCNGDSACEFDFLATGDSEFAAITHTAVEMAMDVIAENAAVGVPCPQLPDPTNGVVIVNDALVGGTATYMCDIGFELLGNAVIVVSPLSCIVRRPFVGIREDVSVFIYGVQGVQSETEGLHFNRAIDTANGKGLPLSTEKDTNFGRLLEMPLSRKNAGRRFGVFACWLISSDGTEYFVRTIVTSKRKGLIPIDERVTRTVSLGDNVQLSVTRTAGKARRIRWLINGRKMARWNGMTRVMLAEVEVKDEGLYEVVQRGRRVRGLQTFIQLYVRGNSNVSNSQTFTAAKNYKIVIKHLTRCPLTFGLQYMSEHRRMCL</sequence>
<evidence type="ECO:0000313" key="6">
    <source>
        <dbReference type="Proteomes" id="UP000230750"/>
    </source>
</evidence>
<dbReference type="Proteomes" id="UP000230750">
    <property type="component" value="Unassembled WGS sequence"/>
</dbReference>
<dbReference type="EMBL" id="MRZV01001026">
    <property type="protein sequence ID" value="PIK41359.1"/>
    <property type="molecule type" value="Genomic_DNA"/>
</dbReference>
<organism evidence="5 6">
    <name type="scientific">Stichopus japonicus</name>
    <name type="common">Sea cucumber</name>
    <dbReference type="NCBI Taxonomy" id="307972"/>
    <lineage>
        <taxon>Eukaryota</taxon>
        <taxon>Metazoa</taxon>
        <taxon>Echinodermata</taxon>
        <taxon>Eleutherozoa</taxon>
        <taxon>Echinozoa</taxon>
        <taxon>Holothuroidea</taxon>
        <taxon>Aspidochirotacea</taxon>
        <taxon>Aspidochirotida</taxon>
        <taxon>Stichopodidae</taxon>
        <taxon>Apostichopus</taxon>
    </lineage>
</organism>
<proteinExistence type="predicted"/>
<dbReference type="CDD" id="cd00033">
    <property type="entry name" value="CCP"/>
    <property type="match status" value="1"/>
</dbReference>
<protein>
    <submittedName>
        <fullName evidence="5">Putative sushi domain-containing protein 2</fullName>
    </submittedName>
</protein>
<evidence type="ECO:0000259" key="4">
    <source>
        <dbReference type="Pfam" id="PF23263"/>
    </source>
</evidence>
<name>A0A2G8K065_STIJA</name>
<dbReference type="SUPFAM" id="SSF57535">
    <property type="entry name" value="Complement control module/SCR domain"/>
    <property type="match status" value="1"/>
</dbReference>
<evidence type="ECO:0000256" key="3">
    <source>
        <dbReference type="ARBA" id="ARBA00023157"/>
    </source>
</evidence>
<dbReference type="InterPro" id="IPR013783">
    <property type="entry name" value="Ig-like_fold"/>
</dbReference>
<comment type="subcellular location">
    <subcellularLocation>
        <location evidence="1">Membrane</location>
    </subcellularLocation>
</comment>
<dbReference type="InterPro" id="IPR035976">
    <property type="entry name" value="Sushi/SCR/CCP_sf"/>
</dbReference>
<dbReference type="GO" id="GO:0016020">
    <property type="term" value="C:membrane"/>
    <property type="evidence" value="ECO:0007669"/>
    <property type="project" value="UniProtKB-SubCell"/>
</dbReference>
<dbReference type="Pfam" id="PF23263">
    <property type="entry name" value="C8-3_MUC4"/>
    <property type="match status" value="1"/>
</dbReference>
<dbReference type="OrthoDB" id="6051552at2759"/>
<dbReference type="InterPro" id="IPR056619">
    <property type="entry name" value="C8-3_MUC4"/>
</dbReference>
<keyword evidence="6" id="KW-1185">Reference proteome</keyword>
<dbReference type="Gene3D" id="2.10.70.10">
    <property type="entry name" value="Complement Module, domain 1"/>
    <property type="match status" value="1"/>
</dbReference>
<evidence type="ECO:0000256" key="2">
    <source>
        <dbReference type="ARBA" id="ARBA00023136"/>
    </source>
</evidence>
<evidence type="ECO:0000256" key="1">
    <source>
        <dbReference type="ARBA" id="ARBA00004370"/>
    </source>
</evidence>
<comment type="caution">
    <text evidence="5">The sequence shown here is derived from an EMBL/GenBank/DDBJ whole genome shotgun (WGS) entry which is preliminary data.</text>
</comment>
<dbReference type="AlphaFoldDB" id="A0A2G8K065"/>
<feature type="domain" description="Mucin-4-like C8-3" evidence="4">
    <location>
        <begin position="29"/>
        <end position="72"/>
    </location>
</feature>
<dbReference type="InterPro" id="IPR000436">
    <property type="entry name" value="Sushi_SCR_CCP_dom"/>
</dbReference>
<accession>A0A2G8K065</accession>
<keyword evidence="3" id="KW-1015">Disulfide bond</keyword>
<dbReference type="Gene3D" id="2.60.40.10">
    <property type="entry name" value="Immunoglobulins"/>
    <property type="match status" value="1"/>
</dbReference>
<keyword evidence="2" id="KW-0472">Membrane</keyword>
<reference evidence="5 6" key="1">
    <citation type="journal article" date="2017" name="PLoS Biol.">
        <title>The sea cucumber genome provides insights into morphological evolution and visceral regeneration.</title>
        <authorList>
            <person name="Zhang X."/>
            <person name="Sun L."/>
            <person name="Yuan J."/>
            <person name="Sun Y."/>
            <person name="Gao Y."/>
            <person name="Zhang L."/>
            <person name="Li S."/>
            <person name="Dai H."/>
            <person name="Hamel J.F."/>
            <person name="Liu C."/>
            <person name="Yu Y."/>
            <person name="Liu S."/>
            <person name="Lin W."/>
            <person name="Guo K."/>
            <person name="Jin S."/>
            <person name="Xu P."/>
            <person name="Storey K.B."/>
            <person name="Huan P."/>
            <person name="Zhang T."/>
            <person name="Zhou Y."/>
            <person name="Zhang J."/>
            <person name="Lin C."/>
            <person name="Li X."/>
            <person name="Xing L."/>
            <person name="Huo D."/>
            <person name="Sun M."/>
            <person name="Wang L."/>
            <person name="Mercier A."/>
            <person name="Li F."/>
            <person name="Yang H."/>
            <person name="Xiang J."/>
        </authorList>
    </citation>
    <scope>NUCLEOTIDE SEQUENCE [LARGE SCALE GENOMIC DNA]</scope>
    <source>
        <strain evidence="5">Shaxun</strain>
        <tissue evidence="5">Muscle</tissue>
    </source>
</reference>